<organism evidence="3">
    <name type="scientific">Jahnella sp. MSr9139</name>
    <dbReference type="NCBI Taxonomy" id="1434086"/>
    <lineage>
        <taxon>Bacteria</taxon>
        <taxon>Pseudomonadati</taxon>
        <taxon>Myxococcota</taxon>
        <taxon>Polyangia</taxon>
        <taxon>Polyangiales</taxon>
        <taxon>Polyangiaceae</taxon>
        <taxon>Jahnella</taxon>
    </lineage>
</organism>
<dbReference type="PANTHER" id="PTHR11487:SF0">
    <property type="entry name" value="S-ACYL FATTY ACID SYNTHASE THIOESTERASE, MEDIUM CHAIN"/>
    <property type="match status" value="1"/>
</dbReference>
<proteinExistence type="inferred from homology"/>
<dbReference type="GO" id="GO:0008610">
    <property type="term" value="P:lipid biosynthetic process"/>
    <property type="evidence" value="ECO:0007669"/>
    <property type="project" value="TreeGrafter"/>
</dbReference>
<evidence type="ECO:0000313" key="3">
    <source>
        <dbReference type="EMBL" id="AHB82061.1"/>
    </source>
</evidence>
<protein>
    <submittedName>
        <fullName evidence="3">Type II thioesterase</fullName>
    </submittedName>
</protein>
<reference evidence="3" key="1">
    <citation type="journal article" date="2013" name="J. Am. Chem. Soc.">
        <title>Microsclerodermins from terrestrial myxobacteria: an intriguing biosynthesis likely connected to a sponge symbiont.</title>
        <authorList>
            <person name="Hoffmann T."/>
            <person name="Mueller S."/>
            <person name="Nadmid S."/>
            <person name="Garcia R."/>
            <person name="Mueller R."/>
        </authorList>
    </citation>
    <scope>NUCLEOTIDE SEQUENCE</scope>
    <source>
        <strain evidence="3">MSr9139</strain>
    </source>
</reference>
<name>V5UV03_9BACT</name>
<sequence length="262" mass="29234">MEPISRVWFWRARPVAQPRARLLCFPYAGANAMVFRTWPGHLPPDVEVIAAQLPGRGTRIREAPITRMEPLVEALGQALRPSSVPFVLFGHSMGGLVAFMLCRWLRARSWPAPLHLVISGRRAPQISDSFPPASELTDAYILSRLRRYGGTPESIFAEPELLGMILPIFRADFELLGSYRYVSAEPLNVPLTALGGREDDLVQPAQIEVWREHTRAPFTLRMFDGGHFFLHTAEADVLRAIGQALEGVSALPPASQHDPSRR</sequence>
<dbReference type="PANTHER" id="PTHR11487">
    <property type="entry name" value="THIOESTERASE"/>
    <property type="match status" value="1"/>
</dbReference>
<accession>V5UV03</accession>
<gene>
    <name evidence="3" type="primary">mscJ</name>
</gene>
<dbReference type="Pfam" id="PF00975">
    <property type="entry name" value="Thioesterase"/>
    <property type="match status" value="1"/>
</dbReference>
<dbReference type="InterPro" id="IPR012223">
    <property type="entry name" value="TEII"/>
</dbReference>
<evidence type="ECO:0000256" key="1">
    <source>
        <dbReference type="ARBA" id="ARBA00007169"/>
    </source>
</evidence>
<comment type="similarity">
    <text evidence="1">Belongs to the thioesterase family.</text>
</comment>
<dbReference type="Gene3D" id="3.40.50.1820">
    <property type="entry name" value="alpha/beta hydrolase"/>
    <property type="match status" value="1"/>
</dbReference>
<feature type="domain" description="Thioesterase" evidence="2">
    <location>
        <begin position="21"/>
        <end position="242"/>
    </location>
</feature>
<dbReference type="SUPFAM" id="SSF53474">
    <property type="entry name" value="alpha/beta-Hydrolases"/>
    <property type="match status" value="1"/>
</dbReference>
<evidence type="ECO:0000259" key="2">
    <source>
        <dbReference type="Pfam" id="PF00975"/>
    </source>
</evidence>
<dbReference type="InterPro" id="IPR029058">
    <property type="entry name" value="AB_hydrolase_fold"/>
</dbReference>
<dbReference type="InterPro" id="IPR001031">
    <property type="entry name" value="Thioesterase"/>
</dbReference>
<dbReference type="EMBL" id="KF657739">
    <property type="protein sequence ID" value="AHB82061.1"/>
    <property type="molecule type" value="Genomic_DNA"/>
</dbReference>
<dbReference type="AlphaFoldDB" id="V5UV03"/>